<dbReference type="InterPro" id="IPR027051">
    <property type="entry name" value="XdhC_Rossmann_dom"/>
</dbReference>
<dbReference type="InterPro" id="IPR003777">
    <property type="entry name" value="XdhC_CoxI"/>
</dbReference>
<accession>A0ABV7U5I0</accession>
<evidence type="ECO:0000313" key="4">
    <source>
        <dbReference type="Proteomes" id="UP001595539"/>
    </source>
</evidence>
<dbReference type="PANTHER" id="PTHR30388:SF4">
    <property type="entry name" value="MOLYBDENUM COFACTOR INSERTION CHAPERONE PAOD"/>
    <property type="match status" value="1"/>
</dbReference>
<protein>
    <submittedName>
        <fullName evidence="3">XdhC family protein</fullName>
    </submittedName>
</protein>
<feature type="domain" description="XdhC Rossmann" evidence="2">
    <location>
        <begin position="164"/>
        <end position="303"/>
    </location>
</feature>
<dbReference type="Pfam" id="PF02625">
    <property type="entry name" value="XdhC_CoxI"/>
    <property type="match status" value="1"/>
</dbReference>
<evidence type="ECO:0000313" key="3">
    <source>
        <dbReference type="EMBL" id="MFC3630319.1"/>
    </source>
</evidence>
<gene>
    <name evidence="3" type="ORF">ACFOM8_12780</name>
</gene>
<keyword evidence="4" id="KW-1185">Reference proteome</keyword>
<comment type="caution">
    <text evidence="3">The sequence shown here is derived from an EMBL/GenBank/DDBJ whole genome shotgun (WGS) entry which is preliminary data.</text>
</comment>
<evidence type="ECO:0000259" key="1">
    <source>
        <dbReference type="Pfam" id="PF02625"/>
    </source>
</evidence>
<reference evidence="4" key="1">
    <citation type="journal article" date="2019" name="Int. J. Syst. Evol. Microbiol.">
        <title>The Global Catalogue of Microorganisms (GCM) 10K type strain sequencing project: providing services to taxonomists for standard genome sequencing and annotation.</title>
        <authorList>
            <consortium name="The Broad Institute Genomics Platform"/>
            <consortium name="The Broad Institute Genome Sequencing Center for Infectious Disease"/>
            <person name="Wu L."/>
            <person name="Ma J."/>
        </authorList>
    </citation>
    <scope>NUCLEOTIDE SEQUENCE [LARGE SCALE GENOMIC DNA]</scope>
    <source>
        <strain evidence="4">KCTC 42473</strain>
    </source>
</reference>
<evidence type="ECO:0000259" key="2">
    <source>
        <dbReference type="Pfam" id="PF13478"/>
    </source>
</evidence>
<dbReference type="Gene3D" id="3.40.50.720">
    <property type="entry name" value="NAD(P)-binding Rossmann-like Domain"/>
    <property type="match status" value="1"/>
</dbReference>
<feature type="domain" description="XdhC- CoxI" evidence="1">
    <location>
        <begin position="29"/>
        <end position="86"/>
    </location>
</feature>
<sequence length="308" mass="32769">MRRGPAPCNPGAGLSDDALTAAMDCNDPVLAIITGITGPSYRPLGEIMAFCGDRQTGSLSSGCIETDLALHARQALQDGPRVVRYGEGSPWFDLQLPCGGGLEIALIPRPCPRLLGEVAAARANRQPVGLCVAPDLVLRRCEPGPTGPTADGFRILLVPPPRFLIFGQGPEAAIFAGLVHAAGYPHLLLSPDRQTLTQAETAGAPVRLLHWPALPTDLEIDDRSAVVLFFHDHDWEPPILARALDSPAFYIGAQGSQRARDKRLASLRDHGVRTGLERLRGPIGLIPSVRDPRVLAVSVLAEVLEAAA</sequence>
<proteinExistence type="predicted"/>
<dbReference type="Proteomes" id="UP001595539">
    <property type="component" value="Unassembled WGS sequence"/>
</dbReference>
<dbReference type="PANTHER" id="PTHR30388">
    <property type="entry name" value="ALDEHYDE OXIDOREDUCTASE MOLYBDENUM COFACTOR ASSEMBLY PROTEIN"/>
    <property type="match status" value="1"/>
</dbReference>
<organism evidence="3 4">
    <name type="scientific">Paracoccus angustae</name>
    <dbReference type="NCBI Taxonomy" id="1671480"/>
    <lineage>
        <taxon>Bacteria</taxon>
        <taxon>Pseudomonadati</taxon>
        <taxon>Pseudomonadota</taxon>
        <taxon>Alphaproteobacteria</taxon>
        <taxon>Rhodobacterales</taxon>
        <taxon>Paracoccaceae</taxon>
        <taxon>Paracoccus</taxon>
    </lineage>
</organism>
<dbReference type="Pfam" id="PF13478">
    <property type="entry name" value="XdhC_C"/>
    <property type="match status" value="1"/>
</dbReference>
<name>A0ABV7U5I0_9RHOB</name>
<dbReference type="InterPro" id="IPR052698">
    <property type="entry name" value="MoCofactor_Util/Proc"/>
</dbReference>
<dbReference type="EMBL" id="JBHRXY010000009">
    <property type="protein sequence ID" value="MFC3630319.1"/>
    <property type="molecule type" value="Genomic_DNA"/>
</dbReference>